<comment type="caution">
    <text evidence="1">Lacks conserved residue(s) required for the propagation of feature annotation.</text>
</comment>
<keyword evidence="4" id="KW-1185">Reference proteome</keyword>
<name>A0A558HUT9_9GAMM</name>
<dbReference type="InterPro" id="IPR011146">
    <property type="entry name" value="HIT-like"/>
</dbReference>
<evidence type="ECO:0000313" key="4">
    <source>
        <dbReference type="Proteomes" id="UP000319941"/>
    </source>
</evidence>
<dbReference type="SUPFAM" id="SSF54197">
    <property type="entry name" value="HIT-like"/>
    <property type="match status" value="1"/>
</dbReference>
<dbReference type="Gene3D" id="3.30.428.10">
    <property type="entry name" value="HIT-like"/>
    <property type="match status" value="1"/>
</dbReference>
<feature type="domain" description="HIT" evidence="2">
    <location>
        <begin position="36"/>
        <end position="105"/>
    </location>
</feature>
<comment type="caution">
    <text evidence="3">The sequence shown here is derived from an EMBL/GenBank/DDBJ whole genome shotgun (WGS) entry which is preliminary data.</text>
</comment>
<organism evidence="3 4">
    <name type="scientific">Cobetia crustatorum</name>
    <dbReference type="NCBI Taxonomy" id="553385"/>
    <lineage>
        <taxon>Bacteria</taxon>
        <taxon>Pseudomonadati</taxon>
        <taxon>Pseudomonadota</taxon>
        <taxon>Gammaproteobacteria</taxon>
        <taxon>Oceanospirillales</taxon>
        <taxon>Halomonadaceae</taxon>
        <taxon>Cobetia</taxon>
    </lineage>
</organism>
<gene>
    <name evidence="3" type="ORF">FQP86_04345</name>
</gene>
<reference evidence="3 4" key="1">
    <citation type="submission" date="2019-07" db="EMBL/GenBank/DDBJ databases">
        <title>Diversity of Bacteria from Kongsfjorden, Arctic.</title>
        <authorList>
            <person name="Yu Y."/>
        </authorList>
    </citation>
    <scope>NUCLEOTIDE SEQUENCE [LARGE SCALE GENOMIC DNA]</scope>
    <source>
        <strain evidence="3 4">SM1923</strain>
    </source>
</reference>
<dbReference type="STRING" id="553385.GCA_000591415_03150"/>
<dbReference type="InterPro" id="IPR036265">
    <property type="entry name" value="HIT-like_sf"/>
</dbReference>
<dbReference type="InterPro" id="IPR026026">
    <property type="entry name" value="HIT_Hint"/>
</dbReference>
<dbReference type="PIRSF" id="PIRSF000714">
    <property type="entry name" value="HIT"/>
    <property type="match status" value="1"/>
</dbReference>
<dbReference type="RefSeq" id="WP_024952963.1">
    <property type="nucleotide sequence ID" value="NZ_CAWOWR010000076.1"/>
</dbReference>
<dbReference type="AlphaFoldDB" id="A0A558HUT9"/>
<accession>A0A558HUT9</accession>
<sequence length="142" mass="16099">MSDFHLHTQLEADTHFVADLALCSVRLMDDARYPWLILVPRRANIREVYELDNSSQHQLWHETTLLGELLMLVSGSEKLNIGTLGNVVSQLHVHVIARNSDDATWPGPVWGVGRAETYESETLTVLIDTLRMKIAELPSYSF</sequence>
<dbReference type="EMBL" id="VNFH01000002">
    <property type="protein sequence ID" value="TVU72892.1"/>
    <property type="molecule type" value="Genomic_DNA"/>
</dbReference>
<dbReference type="PROSITE" id="PS51084">
    <property type="entry name" value="HIT_2"/>
    <property type="match status" value="1"/>
</dbReference>
<proteinExistence type="predicted"/>
<dbReference type="Pfam" id="PF01230">
    <property type="entry name" value="HIT"/>
    <property type="match status" value="1"/>
</dbReference>
<protein>
    <submittedName>
        <fullName evidence="3">HIT domain-containing protein</fullName>
    </submittedName>
</protein>
<evidence type="ECO:0000256" key="1">
    <source>
        <dbReference type="PROSITE-ProRule" id="PRU00464"/>
    </source>
</evidence>
<evidence type="ECO:0000259" key="2">
    <source>
        <dbReference type="PROSITE" id="PS51084"/>
    </source>
</evidence>
<dbReference type="GO" id="GO:0003824">
    <property type="term" value="F:catalytic activity"/>
    <property type="evidence" value="ECO:0007669"/>
    <property type="project" value="InterPro"/>
</dbReference>
<dbReference type="OrthoDB" id="9799145at2"/>
<dbReference type="Proteomes" id="UP000319941">
    <property type="component" value="Unassembled WGS sequence"/>
</dbReference>
<evidence type="ECO:0000313" key="3">
    <source>
        <dbReference type="EMBL" id="TVU72892.1"/>
    </source>
</evidence>